<proteinExistence type="predicted"/>
<feature type="region of interest" description="Disordered" evidence="2">
    <location>
        <begin position="32"/>
        <end position="51"/>
    </location>
</feature>
<feature type="region of interest" description="Disordered" evidence="2">
    <location>
        <begin position="83"/>
        <end position="107"/>
    </location>
</feature>
<organism evidence="3 4">
    <name type="scientific">Meripilus lineatus</name>
    <dbReference type="NCBI Taxonomy" id="2056292"/>
    <lineage>
        <taxon>Eukaryota</taxon>
        <taxon>Fungi</taxon>
        <taxon>Dikarya</taxon>
        <taxon>Basidiomycota</taxon>
        <taxon>Agaricomycotina</taxon>
        <taxon>Agaricomycetes</taxon>
        <taxon>Polyporales</taxon>
        <taxon>Meripilaceae</taxon>
        <taxon>Meripilus</taxon>
    </lineage>
</organism>
<feature type="coiled-coil region" evidence="1">
    <location>
        <begin position="54"/>
        <end position="81"/>
    </location>
</feature>
<evidence type="ECO:0000256" key="1">
    <source>
        <dbReference type="SAM" id="Coils"/>
    </source>
</evidence>
<dbReference type="AlphaFoldDB" id="A0AAD5US47"/>
<dbReference type="InterPro" id="IPR012471">
    <property type="entry name" value="DUF1690"/>
</dbReference>
<dbReference type="Proteomes" id="UP001212997">
    <property type="component" value="Unassembled WGS sequence"/>
</dbReference>
<protein>
    <recommendedName>
        <fullName evidence="5">DUF1690-domain-containing protein</fullName>
    </recommendedName>
</protein>
<comment type="caution">
    <text evidence="3">The sequence shown here is derived from an EMBL/GenBank/DDBJ whole genome shotgun (WGS) entry which is preliminary data.</text>
</comment>
<evidence type="ECO:0000313" key="4">
    <source>
        <dbReference type="Proteomes" id="UP001212997"/>
    </source>
</evidence>
<name>A0AAD5US47_9APHY</name>
<keyword evidence="1" id="KW-0175">Coiled coil</keyword>
<feature type="compositionally biased region" description="Low complexity" evidence="2">
    <location>
        <begin position="93"/>
        <end position="107"/>
    </location>
</feature>
<dbReference type="Pfam" id="PF07956">
    <property type="entry name" value="DUF1690"/>
    <property type="match status" value="1"/>
</dbReference>
<evidence type="ECO:0000313" key="3">
    <source>
        <dbReference type="EMBL" id="KAJ3476328.1"/>
    </source>
</evidence>
<feature type="compositionally biased region" description="Basic and acidic residues" evidence="2">
    <location>
        <begin position="41"/>
        <end position="51"/>
    </location>
</feature>
<dbReference type="EMBL" id="JANAWD010000721">
    <property type="protein sequence ID" value="KAJ3476328.1"/>
    <property type="molecule type" value="Genomic_DNA"/>
</dbReference>
<accession>A0AAD5US47</accession>
<reference evidence="3" key="1">
    <citation type="submission" date="2022-07" db="EMBL/GenBank/DDBJ databases">
        <title>Genome Sequence of Physisporinus lineatus.</title>
        <authorList>
            <person name="Buettner E."/>
        </authorList>
    </citation>
    <scope>NUCLEOTIDE SEQUENCE</scope>
    <source>
        <strain evidence="3">VT162</strain>
    </source>
</reference>
<gene>
    <name evidence="3" type="ORF">NLI96_g11230</name>
</gene>
<keyword evidence="4" id="KW-1185">Reference proteome</keyword>
<evidence type="ECO:0000256" key="2">
    <source>
        <dbReference type="SAM" id="MobiDB-lite"/>
    </source>
</evidence>
<evidence type="ECO:0008006" key="5">
    <source>
        <dbReference type="Google" id="ProtNLM"/>
    </source>
</evidence>
<sequence length="181" mass="20467">MGAGQSKTSEDGDKVFYSETPIQFSEEVVHQLTDHISTTEPTRERQTSIDSHVRSRIQAELARLREEEQLVKVEIEQALEKENLDKEREMAGEETGTAEGVTGSLKSSTSLLGDLEDVRQKVERFHKRKDLEESPLLREKGEAVVLCYQSNPTTPLDCWRAVGEFKAAVSKVEQNYVDSLR</sequence>